<evidence type="ECO:0000313" key="1">
    <source>
        <dbReference type="EMBL" id="MBC1179786.1"/>
    </source>
</evidence>
<dbReference type="AlphaFoldDB" id="A0A7G3B8N5"/>
<name>A0A7G3B8N5_LUTLO</name>
<dbReference type="EMBL" id="GITU01011083">
    <property type="protein sequence ID" value="MBC1179786.1"/>
    <property type="molecule type" value="Transcribed_RNA"/>
</dbReference>
<protein>
    <submittedName>
        <fullName evidence="1">Uncharacterized protein</fullName>
    </submittedName>
</protein>
<accession>A0A7G3B8N5</accession>
<reference evidence="1" key="1">
    <citation type="journal article" date="2020" name="BMC">
        <title>Leishmania infection induces a limited differential gene expression in the sand fly midgut.</title>
        <authorList>
            <person name="Coutinho-Abreu I.V."/>
            <person name="Serafim T.D."/>
            <person name="Meneses C."/>
            <person name="Kamhawi S."/>
            <person name="Oliveira F."/>
            <person name="Valenzuela J.G."/>
        </authorList>
    </citation>
    <scope>NUCLEOTIDE SEQUENCE</scope>
    <source>
        <strain evidence="1">Jacobina</strain>
        <tissue evidence="1">Midgut</tissue>
    </source>
</reference>
<proteinExistence type="predicted"/>
<sequence length="338" mass="37671">MILFGFGGCCCSAAAAQKSPKDVLNLGNYANLAQSGIVDGEKGGQVAQEEIVDCGANPGQKEKNSAHNHHEEGGFLLLGRNDGVEDATDATDPLEFLLLHPRPFIRLEQQLPHNGVHVVEEIEPQQGQRKEGQFREVEVPQQKELQSNCGKDYGWIEGLLPRENPTGVQNNLSPILQIVLQLIQLLLEGGFLLLGRNDGVEDATDALLGIEDGHTDPLEFLLLHPRPFIRLEQQLPHNGVHVVEEIEPQQGQRKEGQFREVEVPQQKELQSNCGKDYGWIEGLLPRENPTGVQNNLSPILQIVLQLIQLLLLVGCPEIQQSRHLWSFLHFLRKLFSTH</sequence>
<organism evidence="1">
    <name type="scientific">Lutzomyia longipalpis</name>
    <name type="common">Sand fly</name>
    <dbReference type="NCBI Taxonomy" id="7200"/>
    <lineage>
        <taxon>Eukaryota</taxon>
        <taxon>Metazoa</taxon>
        <taxon>Ecdysozoa</taxon>
        <taxon>Arthropoda</taxon>
        <taxon>Hexapoda</taxon>
        <taxon>Insecta</taxon>
        <taxon>Pterygota</taxon>
        <taxon>Neoptera</taxon>
        <taxon>Endopterygota</taxon>
        <taxon>Diptera</taxon>
        <taxon>Nematocera</taxon>
        <taxon>Psychodoidea</taxon>
        <taxon>Psychodidae</taxon>
        <taxon>Lutzomyia</taxon>
        <taxon>Lutzomyia</taxon>
    </lineage>
</organism>